<sequence>MISAIGSSTFPYPAPKTPSPAYLDSQLKKYEAQLADWVGCPSCKTPEGKAKIAEISDQISAVKRQIQSVSSNSPVSAENNPAAAAAPPGDSHRQATDANDGIYNDSASYPGRRPNAVGGLLDVYA</sequence>
<organism evidence="2 3">
    <name type="scientific">Methylogaea oryzae</name>
    <dbReference type="NCBI Taxonomy" id="1295382"/>
    <lineage>
        <taxon>Bacteria</taxon>
        <taxon>Pseudomonadati</taxon>
        <taxon>Pseudomonadota</taxon>
        <taxon>Gammaproteobacteria</taxon>
        <taxon>Methylococcales</taxon>
        <taxon>Methylococcaceae</taxon>
        <taxon>Methylogaea</taxon>
    </lineage>
</organism>
<dbReference type="EMBL" id="AP019782">
    <property type="protein sequence ID" value="BBL70945.1"/>
    <property type="molecule type" value="Genomic_DNA"/>
</dbReference>
<feature type="region of interest" description="Disordered" evidence="1">
    <location>
        <begin position="65"/>
        <end position="125"/>
    </location>
</feature>
<dbReference type="RefSeq" id="WP_054774458.1">
    <property type="nucleotide sequence ID" value="NZ_AP019782.1"/>
</dbReference>
<reference evidence="2" key="1">
    <citation type="submission" date="2019-06" db="EMBL/GenBank/DDBJ databases">
        <title>Complete genome sequence of Methylogaea oryzae strain JCM16910.</title>
        <authorList>
            <person name="Asakawa S."/>
        </authorList>
    </citation>
    <scope>NUCLEOTIDE SEQUENCE</scope>
    <source>
        <strain evidence="2">E10</strain>
    </source>
</reference>
<accession>A0A8D4VR95</accession>
<protein>
    <submittedName>
        <fullName evidence="2">Uncharacterized protein</fullName>
    </submittedName>
</protein>
<evidence type="ECO:0000256" key="1">
    <source>
        <dbReference type="SAM" id="MobiDB-lite"/>
    </source>
</evidence>
<dbReference type="AlphaFoldDB" id="A0A8D4VR95"/>
<keyword evidence="3" id="KW-1185">Reference proteome</keyword>
<gene>
    <name evidence="2" type="ORF">MoryE10_15510</name>
</gene>
<dbReference type="Proteomes" id="UP000824988">
    <property type="component" value="Chromosome"/>
</dbReference>
<evidence type="ECO:0000313" key="2">
    <source>
        <dbReference type="EMBL" id="BBL70945.1"/>
    </source>
</evidence>
<proteinExistence type="predicted"/>
<evidence type="ECO:0000313" key="3">
    <source>
        <dbReference type="Proteomes" id="UP000824988"/>
    </source>
</evidence>
<feature type="compositionally biased region" description="Low complexity" evidence="1">
    <location>
        <begin position="68"/>
        <end position="88"/>
    </location>
</feature>
<name>A0A8D4VR95_9GAMM</name>
<dbReference type="KEGG" id="moz:MoryE10_15510"/>